<evidence type="ECO:0000259" key="6">
    <source>
        <dbReference type="PROSITE" id="PS50850"/>
    </source>
</evidence>
<feature type="transmembrane region" description="Helical" evidence="5">
    <location>
        <begin position="220"/>
        <end position="238"/>
    </location>
</feature>
<dbReference type="SUPFAM" id="SSF103473">
    <property type="entry name" value="MFS general substrate transporter"/>
    <property type="match status" value="1"/>
</dbReference>
<keyword evidence="2 5" id="KW-0812">Transmembrane</keyword>
<keyword evidence="3 5" id="KW-1133">Transmembrane helix</keyword>
<dbReference type="PANTHER" id="PTHR42718">
    <property type="entry name" value="MAJOR FACILITATOR SUPERFAMILY MULTIDRUG TRANSPORTER MFSC"/>
    <property type="match status" value="1"/>
</dbReference>
<dbReference type="GO" id="GO:0005886">
    <property type="term" value="C:plasma membrane"/>
    <property type="evidence" value="ECO:0007669"/>
    <property type="project" value="UniProtKB-SubCell"/>
</dbReference>
<feature type="transmembrane region" description="Helical" evidence="5">
    <location>
        <begin position="285"/>
        <end position="310"/>
    </location>
</feature>
<reference evidence="7 8" key="1">
    <citation type="submission" date="2019-01" db="EMBL/GenBank/DDBJ databases">
        <title>Sequencing the genomes of 1000 actinobacteria strains.</title>
        <authorList>
            <person name="Klenk H.-P."/>
        </authorList>
    </citation>
    <scope>NUCLEOTIDE SEQUENCE [LARGE SCALE GENOMIC DNA]</scope>
    <source>
        <strain evidence="7 8">DSM 43925</strain>
    </source>
</reference>
<feature type="transmembrane region" description="Helical" evidence="5">
    <location>
        <begin position="135"/>
        <end position="156"/>
    </location>
</feature>
<dbReference type="InterPro" id="IPR011701">
    <property type="entry name" value="MFS"/>
</dbReference>
<evidence type="ECO:0000256" key="1">
    <source>
        <dbReference type="ARBA" id="ARBA00004651"/>
    </source>
</evidence>
<dbReference type="GO" id="GO:0022857">
    <property type="term" value="F:transmembrane transporter activity"/>
    <property type="evidence" value="ECO:0007669"/>
    <property type="project" value="InterPro"/>
</dbReference>
<name>A0A438M670_9ACTN</name>
<evidence type="ECO:0000256" key="4">
    <source>
        <dbReference type="ARBA" id="ARBA00023136"/>
    </source>
</evidence>
<evidence type="ECO:0000256" key="5">
    <source>
        <dbReference type="SAM" id="Phobius"/>
    </source>
</evidence>
<proteinExistence type="predicted"/>
<keyword evidence="4 5" id="KW-0472">Membrane</keyword>
<feature type="transmembrane region" description="Helical" evidence="5">
    <location>
        <begin position="45"/>
        <end position="64"/>
    </location>
</feature>
<dbReference type="RefSeq" id="WP_127933308.1">
    <property type="nucleotide sequence ID" value="NZ_SAUN01000001.1"/>
</dbReference>
<feature type="transmembrane region" description="Helical" evidence="5">
    <location>
        <begin position="244"/>
        <end position="265"/>
    </location>
</feature>
<keyword evidence="8" id="KW-1185">Reference proteome</keyword>
<dbReference type="InterPro" id="IPR020846">
    <property type="entry name" value="MFS_dom"/>
</dbReference>
<dbReference type="EMBL" id="SAUN01000001">
    <property type="protein sequence ID" value="RVX41003.1"/>
    <property type="molecule type" value="Genomic_DNA"/>
</dbReference>
<accession>A0A438M670</accession>
<dbReference type="Gene3D" id="1.20.1720.10">
    <property type="entry name" value="Multidrug resistance protein D"/>
    <property type="match status" value="1"/>
</dbReference>
<comment type="subcellular location">
    <subcellularLocation>
        <location evidence="1">Cell membrane</location>
        <topology evidence="1">Multi-pass membrane protein</topology>
    </subcellularLocation>
</comment>
<feature type="transmembrane region" description="Helical" evidence="5">
    <location>
        <begin position="350"/>
        <end position="369"/>
    </location>
</feature>
<feature type="transmembrane region" description="Helical" evidence="5">
    <location>
        <begin position="107"/>
        <end position="126"/>
    </location>
</feature>
<evidence type="ECO:0000313" key="8">
    <source>
        <dbReference type="Proteomes" id="UP000284824"/>
    </source>
</evidence>
<dbReference type="CDD" id="cd17321">
    <property type="entry name" value="MFS_MMR_MDR_like"/>
    <property type="match status" value="1"/>
</dbReference>
<feature type="transmembrane region" description="Helical" evidence="5">
    <location>
        <begin position="322"/>
        <end position="343"/>
    </location>
</feature>
<dbReference type="Proteomes" id="UP000284824">
    <property type="component" value="Unassembled WGS sequence"/>
</dbReference>
<dbReference type="OrthoDB" id="4334754at2"/>
<dbReference type="Gene3D" id="1.20.1250.20">
    <property type="entry name" value="MFS general substrate transporter like domains"/>
    <property type="match status" value="1"/>
</dbReference>
<gene>
    <name evidence="7" type="ORF">EDD27_3454</name>
</gene>
<feature type="domain" description="Major facilitator superfamily (MFS) profile" evidence="6">
    <location>
        <begin position="10"/>
        <end position="489"/>
    </location>
</feature>
<organism evidence="7 8">
    <name type="scientific">Nonomuraea polychroma</name>
    <dbReference type="NCBI Taxonomy" id="46176"/>
    <lineage>
        <taxon>Bacteria</taxon>
        <taxon>Bacillati</taxon>
        <taxon>Actinomycetota</taxon>
        <taxon>Actinomycetes</taxon>
        <taxon>Streptosporangiales</taxon>
        <taxon>Streptosporangiaceae</taxon>
        <taxon>Nonomuraea</taxon>
    </lineage>
</organism>
<feature type="transmembrane region" description="Helical" evidence="5">
    <location>
        <begin position="381"/>
        <end position="401"/>
    </location>
</feature>
<feature type="transmembrane region" description="Helical" evidence="5">
    <location>
        <begin position="456"/>
        <end position="478"/>
    </location>
</feature>
<feature type="transmembrane region" description="Helical" evidence="5">
    <location>
        <begin position="76"/>
        <end position="101"/>
    </location>
</feature>
<evidence type="ECO:0000313" key="7">
    <source>
        <dbReference type="EMBL" id="RVX41003.1"/>
    </source>
</evidence>
<evidence type="ECO:0000256" key="2">
    <source>
        <dbReference type="ARBA" id="ARBA00022692"/>
    </source>
</evidence>
<dbReference type="PROSITE" id="PS50850">
    <property type="entry name" value="MFS"/>
    <property type="match status" value="1"/>
</dbReference>
<feature type="transmembrane region" description="Helical" evidence="5">
    <location>
        <begin position="162"/>
        <end position="183"/>
    </location>
</feature>
<evidence type="ECO:0000256" key="3">
    <source>
        <dbReference type="ARBA" id="ARBA00022989"/>
    </source>
</evidence>
<comment type="caution">
    <text evidence="7">The sequence shown here is derived from an EMBL/GenBank/DDBJ whole genome shotgun (WGS) entry which is preliminary data.</text>
</comment>
<protein>
    <submittedName>
        <fullName evidence="7">MFS transporter</fullName>
    </submittedName>
</protein>
<sequence length="497" mass="49275">MRPGRHRHLTLAASVTGAVIVALDGTVLTIAQPALQRDLHASFAQVQWTSTGYLIAVAALLVLSGRLGDRYGHREVFVAGTLGFAATSAAIALAPGIGWVIGLRVAQGLFGALLQPATLGMLRAAFPTDRLPTAIAVRSSAIGLAAAAGPLVGGALTAHFGWRSVFLLNVVPALAIGVAALAVRVPAPRDTCAGVDTDAGVGSGAKAGAGAGGRITRSGLTGACLLAAALACLVHTLVEVPRMGWTEGTVLGLTGAVAAGGAFAWHQRVATHPLIPPHVLASRTLTAALAVLLAASAAMFGALFVGSYFLQEVLALDPLQSGLHVLPLAVMMVAGAPVAVVLLRRQGPRRTALAAMALVSSGMLLLAGVDRSAASPALAGAFLMLGAGFGTVMVTATAVVVQQASADDAGVSGGLKQTIMNIGPALGIALATTSITLIAPGLAAGQAGNGGSRWTAAAFGGAMGPTLLLLAGVAALGVPAALRLPSRAAADPVSRRA</sequence>
<dbReference type="AlphaFoldDB" id="A0A438M670"/>
<dbReference type="PANTHER" id="PTHR42718:SF42">
    <property type="entry name" value="EXPORT PROTEIN"/>
    <property type="match status" value="1"/>
</dbReference>
<dbReference type="Pfam" id="PF07690">
    <property type="entry name" value="MFS_1"/>
    <property type="match status" value="1"/>
</dbReference>
<feature type="transmembrane region" description="Helical" evidence="5">
    <location>
        <begin position="422"/>
        <end position="444"/>
    </location>
</feature>
<dbReference type="InterPro" id="IPR036259">
    <property type="entry name" value="MFS_trans_sf"/>
</dbReference>